<gene>
    <name evidence="2" type="ORF">EC957_009240</name>
</gene>
<dbReference type="EMBL" id="JAAAXW010000005">
    <property type="protein sequence ID" value="KAF9551356.1"/>
    <property type="molecule type" value="Genomic_DNA"/>
</dbReference>
<dbReference type="AlphaFoldDB" id="A0A9P6FJ75"/>
<protein>
    <submittedName>
        <fullName evidence="2">Uncharacterized protein</fullName>
    </submittedName>
</protein>
<feature type="region of interest" description="Disordered" evidence="1">
    <location>
        <begin position="352"/>
        <end position="428"/>
    </location>
</feature>
<sequence length="503" mass="51677">METIYGIQADTDTLREAHEHQRRMQQQLQEQQSSVSESQATAKKTGLSTLKPAATEMAKPTPIARSTSTSALPPSTTMHHGLNAAGSTSVTGYSTACSTGASGGTDTGYSSPYFAGSVANSPFLTAADHHHSNSPGPAQLRSTTHSPALFSKFYDVEHRLPWLSLPGTVGSPALGASAGSGSTEGPKSMFGRRRSDVGVPSSGRSTPSGPDQGSPSLLASKLGQDGSSSQQEASFPQPPQPQPQAQAHHHHHHAQHLLGPQEVAALSRHNSPMPLNEALPHYLRKKSADSMHSMERSFSNPGTNSLHPPPHTGSPFMLPLGSTTTNAGSHAGGSVGQAAAAAAASPSHLLFAFPGSTSHPTTTAGTAGSPSNRHEMERASSAGVLPMMNRPSPRPQLQHNQAQSSSGTTTTTNSGPGSTSANNGIAAPSTLAAGTGSAASFFRSLTPGVHQHHTSVGLGAITGLDTSPTASHSHSGTSTPSKLFGHHANIGDRDLPSNKEVHA</sequence>
<feature type="compositionally biased region" description="Low complexity" evidence="1">
    <location>
        <begin position="66"/>
        <end position="77"/>
    </location>
</feature>
<feature type="region of interest" description="Disordered" evidence="1">
    <location>
        <begin position="459"/>
        <end position="503"/>
    </location>
</feature>
<comment type="caution">
    <text evidence="2">The sequence shown here is derived from an EMBL/GenBank/DDBJ whole genome shotgun (WGS) entry which is preliminary data.</text>
</comment>
<feature type="region of interest" description="Disordered" evidence="1">
    <location>
        <begin position="286"/>
        <end position="333"/>
    </location>
</feature>
<evidence type="ECO:0000313" key="2">
    <source>
        <dbReference type="EMBL" id="KAF9551356.1"/>
    </source>
</evidence>
<feature type="compositionally biased region" description="Low complexity" evidence="1">
    <location>
        <begin position="400"/>
        <end position="428"/>
    </location>
</feature>
<feature type="compositionally biased region" description="Basic and acidic residues" evidence="1">
    <location>
        <begin position="489"/>
        <end position="503"/>
    </location>
</feature>
<name>A0A9P6FJ75_9FUNG</name>
<feature type="compositionally biased region" description="Polar residues" evidence="1">
    <location>
        <begin position="464"/>
        <end position="481"/>
    </location>
</feature>
<reference evidence="2" key="1">
    <citation type="journal article" date="2020" name="Fungal Divers.">
        <title>Resolving the Mortierellaceae phylogeny through synthesis of multi-gene phylogenetics and phylogenomics.</title>
        <authorList>
            <person name="Vandepol N."/>
            <person name="Liber J."/>
            <person name="Desiro A."/>
            <person name="Na H."/>
            <person name="Kennedy M."/>
            <person name="Barry K."/>
            <person name="Grigoriev I.V."/>
            <person name="Miller A.N."/>
            <person name="O'Donnell K."/>
            <person name="Stajich J.E."/>
            <person name="Bonito G."/>
        </authorList>
    </citation>
    <scope>NUCLEOTIDE SEQUENCE</scope>
    <source>
        <strain evidence="2">NRRL 2591</strain>
    </source>
</reference>
<feature type="compositionally biased region" description="Basic and acidic residues" evidence="1">
    <location>
        <begin position="286"/>
        <end position="295"/>
    </location>
</feature>
<feature type="region of interest" description="Disordered" evidence="1">
    <location>
        <begin position="174"/>
        <end position="255"/>
    </location>
</feature>
<accession>A0A9P6FJ75</accession>
<evidence type="ECO:0000256" key="1">
    <source>
        <dbReference type="SAM" id="MobiDB-lite"/>
    </source>
</evidence>
<proteinExistence type="predicted"/>
<feature type="compositionally biased region" description="Polar residues" evidence="1">
    <location>
        <begin position="225"/>
        <end position="234"/>
    </location>
</feature>
<feature type="compositionally biased region" description="Polar residues" evidence="1">
    <location>
        <begin position="355"/>
        <end position="371"/>
    </location>
</feature>
<evidence type="ECO:0000313" key="3">
    <source>
        <dbReference type="Proteomes" id="UP000723463"/>
    </source>
</evidence>
<feature type="region of interest" description="Disordered" evidence="1">
    <location>
        <begin position="1"/>
        <end position="83"/>
    </location>
</feature>
<dbReference type="Proteomes" id="UP000723463">
    <property type="component" value="Unassembled WGS sequence"/>
</dbReference>
<keyword evidence="3" id="KW-1185">Reference proteome</keyword>
<feature type="compositionally biased region" description="Polar residues" evidence="1">
    <location>
        <begin position="202"/>
        <end position="217"/>
    </location>
</feature>
<feature type="compositionally biased region" description="Polar residues" evidence="1">
    <location>
        <begin position="296"/>
        <end position="306"/>
    </location>
</feature>
<organism evidence="2 3">
    <name type="scientific">Mortierella hygrophila</name>
    <dbReference type="NCBI Taxonomy" id="979708"/>
    <lineage>
        <taxon>Eukaryota</taxon>
        <taxon>Fungi</taxon>
        <taxon>Fungi incertae sedis</taxon>
        <taxon>Mucoromycota</taxon>
        <taxon>Mortierellomycotina</taxon>
        <taxon>Mortierellomycetes</taxon>
        <taxon>Mortierellales</taxon>
        <taxon>Mortierellaceae</taxon>
        <taxon>Mortierella</taxon>
    </lineage>
</organism>
<feature type="compositionally biased region" description="Low complexity" evidence="1">
    <location>
        <begin position="25"/>
        <end position="39"/>
    </location>
</feature>